<sequence length="249" mass="28136">MKNIPLHNSAREMPDYLLHSQEQTLARPEREMRSSDSPYIEQIGRLCIESESVSLCPASGHWNMLVVRYQDEISLSVWGPMTKGAIMLYREGAEILSITFPLGIFLPQMPVGHLVDTGEFLPRTSATSFWLGDFSWQFPGYENVEMFVNKLVRKGLLVHDPVVDAALQDQAQAMSKRSIQRRFRHATGLSLRTLQAIERAQHAATLLQQGTSVLDTVEEAGYFDQPHLTRALKRFIGQTPTQIARMGKP</sequence>
<dbReference type="EMBL" id="BNJK01000001">
    <property type="protein sequence ID" value="GHO90195.1"/>
    <property type="molecule type" value="Genomic_DNA"/>
</dbReference>
<keyword evidence="3" id="KW-0804">Transcription</keyword>
<evidence type="ECO:0000313" key="5">
    <source>
        <dbReference type="EMBL" id="GHO90195.1"/>
    </source>
</evidence>
<keyword evidence="2" id="KW-0238">DNA-binding</keyword>
<dbReference type="InterPro" id="IPR050204">
    <property type="entry name" value="AraC_XylS_family_regulators"/>
</dbReference>
<reference evidence="5" key="1">
    <citation type="submission" date="2020-10" db="EMBL/GenBank/DDBJ databases">
        <title>Taxonomic study of unclassified bacteria belonging to the class Ktedonobacteria.</title>
        <authorList>
            <person name="Yabe S."/>
            <person name="Wang C.M."/>
            <person name="Zheng Y."/>
            <person name="Sakai Y."/>
            <person name="Cavaletti L."/>
            <person name="Monciardini P."/>
            <person name="Donadio S."/>
        </authorList>
    </citation>
    <scope>NUCLEOTIDE SEQUENCE</scope>
    <source>
        <strain evidence="5">ID150040</strain>
    </source>
</reference>
<dbReference type="PROSITE" id="PS01124">
    <property type="entry name" value="HTH_ARAC_FAMILY_2"/>
    <property type="match status" value="1"/>
</dbReference>
<dbReference type="SMART" id="SM00342">
    <property type="entry name" value="HTH_ARAC"/>
    <property type="match status" value="1"/>
</dbReference>
<dbReference type="InterPro" id="IPR018060">
    <property type="entry name" value="HTH_AraC"/>
</dbReference>
<accession>A0A8J3IGA1</accession>
<dbReference type="GO" id="GO:0003700">
    <property type="term" value="F:DNA-binding transcription factor activity"/>
    <property type="evidence" value="ECO:0007669"/>
    <property type="project" value="InterPro"/>
</dbReference>
<evidence type="ECO:0000256" key="2">
    <source>
        <dbReference type="ARBA" id="ARBA00023125"/>
    </source>
</evidence>
<dbReference type="AlphaFoldDB" id="A0A8J3IGA1"/>
<proteinExistence type="predicted"/>
<evidence type="ECO:0000313" key="6">
    <source>
        <dbReference type="Proteomes" id="UP000597444"/>
    </source>
</evidence>
<name>A0A8J3IGA1_9CHLR</name>
<protein>
    <submittedName>
        <fullName evidence="5">AraC family transcriptional regulator</fullName>
    </submittedName>
</protein>
<evidence type="ECO:0000256" key="1">
    <source>
        <dbReference type="ARBA" id="ARBA00023015"/>
    </source>
</evidence>
<feature type="domain" description="HTH araC/xylS-type" evidence="4">
    <location>
        <begin position="174"/>
        <end position="246"/>
    </location>
</feature>
<comment type="caution">
    <text evidence="5">The sequence shown here is derived from an EMBL/GenBank/DDBJ whole genome shotgun (WGS) entry which is preliminary data.</text>
</comment>
<dbReference type="PANTHER" id="PTHR46796">
    <property type="entry name" value="HTH-TYPE TRANSCRIPTIONAL ACTIVATOR RHAS-RELATED"/>
    <property type="match status" value="1"/>
</dbReference>
<dbReference type="Pfam" id="PF12833">
    <property type="entry name" value="HTH_18"/>
    <property type="match status" value="1"/>
</dbReference>
<dbReference type="InterPro" id="IPR009057">
    <property type="entry name" value="Homeodomain-like_sf"/>
</dbReference>
<evidence type="ECO:0000256" key="3">
    <source>
        <dbReference type="ARBA" id="ARBA00023163"/>
    </source>
</evidence>
<keyword evidence="6" id="KW-1185">Reference proteome</keyword>
<dbReference type="SUPFAM" id="SSF46689">
    <property type="entry name" value="Homeodomain-like"/>
    <property type="match status" value="1"/>
</dbReference>
<dbReference type="RefSeq" id="WP_220201178.1">
    <property type="nucleotide sequence ID" value="NZ_BNJK01000001.1"/>
</dbReference>
<organism evidence="5 6">
    <name type="scientific">Reticulibacter mediterranei</name>
    <dbReference type="NCBI Taxonomy" id="2778369"/>
    <lineage>
        <taxon>Bacteria</taxon>
        <taxon>Bacillati</taxon>
        <taxon>Chloroflexota</taxon>
        <taxon>Ktedonobacteria</taxon>
        <taxon>Ktedonobacterales</taxon>
        <taxon>Reticulibacteraceae</taxon>
        <taxon>Reticulibacter</taxon>
    </lineage>
</organism>
<dbReference type="Gene3D" id="1.10.10.60">
    <property type="entry name" value="Homeodomain-like"/>
    <property type="match status" value="1"/>
</dbReference>
<evidence type="ECO:0000259" key="4">
    <source>
        <dbReference type="PROSITE" id="PS01124"/>
    </source>
</evidence>
<keyword evidence="1" id="KW-0805">Transcription regulation</keyword>
<gene>
    <name evidence="5" type="ORF">KSF_002430</name>
</gene>
<dbReference type="Proteomes" id="UP000597444">
    <property type="component" value="Unassembled WGS sequence"/>
</dbReference>
<dbReference type="GO" id="GO:0043565">
    <property type="term" value="F:sequence-specific DNA binding"/>
    <property type="evidence" value="ECO:0007669"/>
    <property type="project" value="InterPro"/>
</dbReference>